<dbReference type="InterPro" id="IPR037128">
    <property type="entry name" value="Quinolinate_PRibosylTase_N_sf"/>
</dbReference>
<keyword evidence="5" id="KW-0808">Transferase</keyword>
<proteinExistence type="inferred from homology"/>
<dbReference type="SUPFAM" id="SSF54675">
    <property type="entry name" value="Nicotinate/Quinolinate PRTase N-terminal domain-like"/>
    <property type="match status" value="1"/>
</dbReference>
<dbReference type="PANTHER" id="PTHR32179:SF3">
    <property type="entry name" value="NICOTINATE-NUCLEOTIDE PYROPHOSPHORYLASE [CARBOXYLATING]"/>
    <property type="match status" value="1"/>
</dbReference>
<dbReference type="Pfam" id="PF02749">
    <property type="entry name" value="QRPTase_N"/>
    <property type="match status" value="1"/>
</dbReference>
<dbReference type="InterPro" id="IPR013785">
    <property type="entry name" value="Aldolase_TIM"/>
</dbReference>
<dbReference type="Pfam" id="PF01729">
    <property type="entry name" value="QRPTase_C"/>
    <property type="match status" value="1"/>
</dbReference>
<dbReference type="UniPathway" id="UPA00253"/>
<dbReference type="InterPro" id="IPR002638">
    <property type="entry name" value="Quinolinate_PRibosylTrfase_C"/>
</dbReference>
<feature type="compositionally biased region" description="Polar residues" evidence="7">
    <location>
        <begin position="298"/>
        <end position="315"/>
    </location>
</feature>
<protein>
    <recommendedName>
        <fullName evidence="6">Quinolinate phosphoribosyltransferase [decarboxylating]</fullName>
    </recommendedName>
</protein>
<dbReference type="Proteomes" id="UP000282613">
    <property type="component" value="Unassembled WGS sequence"/>
</dbReference>
<gene>
    <name evidence="10" type="ORF">TASK_LOCUS1185</name>
</gene>
<dbReference type="GO" id="GO:0034213">
    <property type="term" value="P:quinolinate catabolic process"/>
    <property type="evidence" value="ECO:0007669"/>
    <property type="project" value="TreeGrafter"/>
</dbReference>
<feature type="compositionally biased region" description="Polar residues" evidence="7">
    <location>
        <begin position="366"/>
        <end position="389"/>
    </location>
</feature>
<evidence type="ECO:0000256" key="7">
    <source>
        <dbReference type="SAM" id="MobiDB-lite"/>
    </source>
</evidence>
<dbReference type="AlphaFoldDB" id="A0A158R6Z4"/>
<evidence type="ECO:0000256" key="2">
    <source>
        <dbReference type="ARBA" id="ARBA00004790"/>
    </source>
</evidence>
<dbReference type="GO" id="GO:0004514">
    <property type="term" value="F:nicotinate-nucleotide diphosphorylase (carboxylating) activity"/>
    <property type="evidence" value="ECO:0007669"/>
    <property type="project" value="InterPro"/>
</dbReference>
<dbReference type="InterPro" id="IPR036068">
    <property type="entry name" value="Nicotinate_pribotase-like_C"/>
</dbReference>
<reference evidence="10 11" key="2">
    <citation type="submission" date="2018-11" db="EMBL/GenBank/DDBJ databases">
        <authorList>
            <consortium name="Pathogen Informatics"/>
        </authorList>
    </citation>
    <scope>NUCLEOTIDE SEQUENCE [LARGE SCALE GENOMIC DNA]</scope>
</reference>
<organism evidence="12">
    <name type="scientific">Taenia asiatica</name>
    <name type="common">Asian tapeworm</name>
    <dbReference type="NCBI Taxonomy" id="60517"/>
    <lineage>
        <taxon>Eukaryota</taxon>
        <taxon>Metazoa</taxon>
        <taxon>Spiralia</taxon>
        <taxon>Lophotrochozoa</taxon>
        <taxon>Platyhelminthes</taxon>
        <taxon>Cestoda</taxon>
        <taxon>Eucestoda</taxon>
        <taxon>Cyclophyllidea</taxon>
        <taxon>Taeniidae</taxon>
        <taxon>Taenia</taxon>
    </lineage>
</organism>
<feature type="compositionally biased region" description="Basic and acidic residues" evidence="7">
    <location>
        <begin position="390"/>
        <end position="401"/>
    </location>
</feature>
<feature type="compositionally biased region" description="Basic and acidic residues" evidence="7">
    <location>
        <begin position="412"/>
        <end position="421"/>
    </location>
</feature>
<dbReference type="STRING" id="60517.A0A158R6Z4"/>
<dbReference type="GO" id="GO:0005737">
    <property type="term" value="C:cytoplasm"/>
    <property type="evidence" value="ECO:0007669"/>
    <property type="project" value="TreeGrafter"/>
</dbReference>
<keyword evidence="4" id="KW-0328">Glycosyltransferase</keyword>
<dbReference type="SUPFAM" id="SSF51690">
    <property type="entry name" value="Nicotinate/Quinolinate PRTase C-terminal domain-like"/>
    <property type="match status" value="1"/>
</dbReference>
<reference evidence="12" key="1">
    <citation type="submission" date="2016-04" db="UniProtKB">
        <authorList>
            <consortium name="WormBaseParasite"/>
        </authorList>
    </citation>
    <scope>IDENTIFICATION</scope>
</reference>
<dbReference type="Gene3D" id="3.20.20.70">
    <property type="entry name" value="Aldolase class I"/>
    <property type="match status" value="1"/>
</dbReference>
<dbReference type="InterPro" id="IPR022412">
    <property type="entry name" value="Quinolinate_PRibosylTrfase_N"/>
</dbReference>
<name>A0A158R6Z4_TAEAS</name>
<evidence type="ECO:0000313" key="12">
    <source>
        <dbReference type="WBParaSite" id="TASK_0000118401-mRNA-1"/>
    </source>
</evidence>
<feature type="region of interest" description="Disordered" evidence="7">
    <location>
        <begin position="298"/>
        <end position="435"/>
    </location>
</feature>
<comment type="similarity">
    <text evidence="3">Belongs to the NadC/ModD family.</text>
</comment>
<evidence type="ECO:0000256" key="3">
    <source>
        <dbReference type="ARBA" id="ARBA00009400"/>
    </source>
</evidence>
<evidence type="ECO:0000259" key="8">
    <source>
        <dbReference type="Pfam" id="PF01729"/>
    </source>
</evidence>
<keyword evidence="11" id="KW-1185">Reference proteome</keyword>
<feature type="compositionally biased region" description="Basic and acidic residues" evidence="7">
    <location>
        <begin position="322"/>
        <end position="335"/>
    </location>
</feature>
<dbReference type="InterPro" id="IPR027277">
    <property type="entry name" value="NadC/ModD"/>
</dbReference>
<dbReference type="GO" id="GO:0009435">
    <property type="term" value="P:NAD+ biosynthetic process"/>
    <property type="evidence" value="ECO:0007669"/>
    <property type="project" value="UniProtKB-UniPathway"/>
</dbReference>
<feature type="compositionally biased region" description="Basic and acidic residues" evidence="7">
    <location>
        <begin position="343"/>
        <end position="354"/>
    </location>
</feature>
<feature type="domain" description="Quinolinate phosphoribosyl transferase C-terminal" evidence="8">
    <location>
        <begin position="108"/>
        <end position="275"/>
    </location>
</feature>
<dbReference type="EMBL" id="UYRS01000253">
    <property type="protein sequence ID" value="VDK22636.1"/>
    <property type="molecule type" value="Genomic_DNA"/>
</dbReference>
<evidence type="ECO:0000313" key="10">
    <source>
        <dbReference type="EMBL" id="VDK22636.1"/>
    </source>
</evidence>
<evidence type="ECO:0000256" key="4">
    <source>
        <dbReference type="ARBA" id="ARBA00022676"/>
    </source>
</evidence>
<evidence type="ECO:0000313" key="11">
    <source>
        <dbReference type="Proteomes" id="UP000282613"/>
    </source>
</evidence>
<comment type="function">
    <text evidence="1">Involved in the catabolism of quinolinic acid (QA).</text>
</comment>
<dbReference type="WBParaSite" id="TASK_0000118401-mRNA-1">
    <property type="protein sequence ID" value="TASK_0000118401-mRNA-1"/>
    <property type="gene ID" value="TASK_0000118401"/>
</dbReference>
<dbReference type="PANTHER" id="PTHR32179">
    <property type="entry name" value="NICOTINATE-NUCLEOTIDE PYROPHOSPHORYLASE [CARBOXYLATING]"/>
    <property type="match status" value="1"/>
</dbReference>
<accession>A0A158R6Z4</accession>
<dbReference type="Gene3D" id="3.90.1170.20">
    <property type="entry name" value="Quinolinate phosphoribosyl transferase, N-terminal domain"/>
    <property type="match status" value="1"/>
</dbReference>
<evidence type="ECO:0000256" key="1">
    <source>
        <dbReference type="ARBA" id="ARBA00003237"/>
    </source>
</evidence>
<feature type="domain" description="Quinolinate phosphoribosyl transferase N-terminal" evidence="9">
    <location>
        <begin position="31"/>
        <end position="106"/>
    </location>
</feature>
<comment type="pathway">
    <text evidence="2">Cofactor biosynthesis; NAD(+) biosynthesis.</text>
</comment>
<sequence>MHSVSRRSAKLLVSSWLSEESSYNLPGYDLESSKTVLVIAMKAPGVLAGVPFVDALAEHLGCTIEWHVKEGEFLPHGSVKVASMTGATADLVHSELLIKNILSRASSIATFASRLKHLLADFSWKGELVSPFTHTPGFALVEEYAMFVAGVPSSRNLSSILLPMSHIEAAGGVANAISAIKAKAGKNTHITVECGSLNEAKAAAEAGASSVRFESLTTKELGSFSAALKSVFSSLIIEASENFDETTLHQFLVPNVDALTTRKMFNGYPVLDFVLSYETGSLTSSTPLHFGSQERTIATAESEQTPADNGNSNVGEESGTIHVERIKRFKPEPDPAKSNIESAKQHNLDSEKNKPTTPGAIRTNDKLNGNLVTPASANSINRKQLQQKSDQNRSQRFDINRHYPHPGNRRLQLHDRNDNRTHNSSNSGLLSSRPAGGIITRSLQSPQQQAATTFLHQARMMALLSSRQPGIRVGPQPPHQCGLIGSGPTSSQQWSIMGGPPRPPQCGSGGGICCRNCGMVNAASVPYCRSCRAPIR</sequence>
<dbReference type="OrthoDB" id="10067394at2759"/>
<evidence type="ECO:0000256" key="6">
    <source>
        <dbReference type="ARBA" id="ARBA00033102"/>
    </source>
</evidence>
<evidence type="ECO:0000259" key="9">
    <source>
        <dbReference type="Pfam" id="PF02749"/>
    </source>
</evidence>
<evidence type="ECO:0000256" key="5">
    <source>
        <dbReference type="ARBA" id="ARBA00022679"/>
    </source>
</evidence>